<dbReference type="AlphaFoldDB" id="A0A412PIF3"/>
<accession>A0A412PIF3</accession>
<evidence type="ECO:0000313" key="1">
    <source>
        <dbReference type="EMBL" id="RGT57961.1"/>
    </source>
</evidence>
<dbReference type="Proteomes" id="UP000284731">
    <property type="component" value="Unassembled WGS sequence"/>
</dbReference>
<evidence type="ECO:0000313" key="2">
    <source>
        <dbReference type="Proteomes" id="UP000284731"/>
    </source>
</evidence>
<dbReference type="RefSeq" id="WP_118764377.1">
    <property type="nucleotide sequence ID" value="NZ_CABJCF010000001.1"/>
</dbReference>
<reference evidence="1 2" key="1">
    <citation type="submission" date="2018-08" db="EMBL/GenBank/DDBJ databases">
        <title>A genome reference for cultivated species of the human gut microbiota.</title>
        <authorList>
            <person name="Zou Y."/>
            <person name="Xue W."/>
            <person name="Luo G."/>
        </authorList>
    </citation>
    <scope>NUCLEOTIDE SEQUENCE [LARGE SCALE GENOMIC DNA]</scope>
    <source>
        <strain evidence="1 2">AF18-46</strain>
    </source>
</reference>
<sequence length="128" mass="14138">MTLITGGKSLREAGSKTMVEIEYPSDIECVSLEETQLYHINGTVVSIAESCGIKTTKVEWDEPGSYSGTPIFAPHVKVPANSILCKWSTFNSVLRKLKKKIWDDTPNVDCISCNISTIIVKMIDDVDL</sequence>
<dbReference type="EMBL" id="QRWX01000001">
    <property type="protein sequence ID" value="RGT57961.1"/>
    <property type="molecule type" value="Genomic_DNA"/>
</dbReference>
<proteinExistence type="predicted"/>
<comment type="caution">
    <text evidence="1">The sequence shown here is derived from an EMBL/GenBank/DDBJ whole genome shotgun (WGS) entry which is preliminary data.</text>
</comment>
<protein>
    <submittedName>
        <fullName evidence="1">Uncharacterized protein</fullName>
    </submittedName>
</protein>
<name>A0A412PIF3_9FIRM</name>
<organism evidence="1 2">
    <name type="scientific">Solobacterium moorei</name>
    <dbReference type="NCBI Taxonomy" id="102148"/>
    <lineage>
        <taxon>Bacteria</taxon>
        <taxon>Bacillati</taxon>
        <taxon>Bacillota</taxon>
        <taxon>Erysipelotrichia</taxon>
        <taxon>Erysipelotrichales</taxon>
        <taxon>Erysipelotrichaceae</taxon>
        <taxon>Solobacterium</taxon>
    </lineage>
</organism>
<gene>
    <name evidence="1" type="ORF">DWX20_02620</name>
</gene>